<gene>
    <name evidence="2" type="ORF">ABID43_004900</name>
</gene>
<keyword evidence="3" id="KW-1185">Reference proteome</keyword>
<evidence type="ECO:0000313" key="3">
    <source>
        <dbReference type="Proteomes" id="UP001549145"/>
    </source>
</evidence>
<accession>A0ABV2LDF5</accession>
<protein>
    <submittedName>
        <fullName evidence="2">Uncharacterized protein</fullName>
    </submittedName>
</protein>
<sequence length="359" mass="39303">MNPQINALLREALMCSLFVDPTSPGITVPELFEIGRQAGFQDGEIGDTIPHLSKEEGNGFRYLPSHHDVIFGELLEAADPPLFDTVAADFVKTELNVRIRADGIRNARLDRGVIVERAITAGHNRVAVEGAITCLVAGEVLALAGESLTPRQMHGPLSLFAEKQRPRSARTNPAVRTRALALVRDIVGRRTDGRPRHAEPLDAFADALERIGFRQFRAWWRQTVSELRGSDPGAAPIACTVLSAALVEGALTFAARYARDRQLGAFQSSDFDGDPRTWKAEKLIESATRGGPAAILTAQLRVRAEHLNRMRQRVHVGRLLGENPGGVPDLQPEEGRDAKSTAEQVIRAVLDWLERSQSA</sequence>
<feature type="region of interest" description="Disordered" evidence="1">
    <location>
        <begin position="320"/>
        <end position="341"/>
    </location>
</feature>
<dbReference type="EMBL" id="JBEPMM010000026">
    <property type="protein sequence ID" value="MET3695332.1"/>
    <property type="molecule type" value="Genomic_DNA"/>
</dbReference>
<dbReference type="Proteomes" id="UP001549145">
    <property type="component" value="Unassembled WGS sequence"/>
</dbReference>
<name>A0ABV2LDF5_9HYPH</name>
<evidence type="ECO:0000256" key="1">
    <source>
        <dbReference type="SAM" id="MobiDB-lite"/>
    </source>
</evidence>
<comment type="caution">
    <text evidence="2">The sequence shown here is derived from an EMBL/GenBank/DDBJ whole genome shotgun (WGS) entry which is preliminary data.</text>
</comment>
<organism evidence="2 3">
    <name type="scientific">Methylobacterium goesingense</name>
    <dbReference type="NCBI Taxonomy" id="243690"/>
    <lineage>
        <taxon>Bacteria</taxon>
        <taxon>Pseudomonadati</taxon>
        <taxon>Pseudomonadota</taxon>
        <taxon>Alphaproteobacteria</taxon>
        <taxon>Hyphomicrobiales</taxon>
        <taxon>Methylobacteriaceae</taxon>
        <taxon>Methylobacterium</taxon>
    </lineage>
</organism>
<reference evidence="2 3" key="1">
    <citation type="submission" date="2024-06" db="EMBL/GenBank/DDBJ databases">
        <title>Genomic Encyclopedia of Type Strains, Phase IV (KMG-IV): sequencing the most valuable type-strain genomes for metagenomic binning, comparative biology and taxonomic classification.</title>
        <authorList>
            <person name="Goeker M."/>
        </authorList>
    </citation>
    <scope>NUCLEOTIDE SEQUENCE [LARGE SCALE GENOMIC DNA]</scope>
    <source>
        <strain evidence="2 3">DSM 21331</strain>
    </source>
</reference>
<proteinExistence type="predicted"/>
<dbReference type="RefSeq" id="WP_238279004.1">
    <property type="nucleotide sequence ID" value="NZ_BPQL01000048.1"/>
</dbReference>
<evidence type="ECO:0000313" key="2">
    <source>
        <dbReference type="EMBL" id="MET3695332.1"/>
    </source>
</evidence>